<dbReference type="Pfam" id="PF04397">
    <property type="entry name" value="LytTR"/>
    <property type="match status" value="1"/>
</dbReference>
<dbReference type="GO" id="GO:0003677">
    <property type="term" value="F:DNA binding"/>
    <property type="evidence" value="ECO:0007669"/>
    <property type="project" value="UniProtKB-KW"/>
</dbReference>
<reference evidence="3" key="1">
    <citation type="journal article" date="2014" name="Int. J. Syst. Evol. Microbiol.">
        <title>Complete genome sequence of Corynebacterium casei LMG S-19264T (=DSM 44701T), isolated from a smear-ripened cheese.</title>
        <authorList>
            <consortium name="US DOE Joint Genome Institute (JGI-PGF)"/>
            <person name="Walter F."/>
            <person name="Albersmeier A."/>
            <person name="Kalinowski J."/>
            <person name="Ruckert C."/>
        </authorList>
    </citation>
    <scope>NUCLEOTIDE SEQUENCE</scope>
    <source>
        <strain evidence="3">KCTC 32437</strain>
    </source>
</reference>
<dbReference type="Proteomes" id="UP000646579">
    <property type="component" value="Unassembled WGS sequence"/>
</dbReference>
<dbReference type="RefSeq" id="WP_189425004.1">
    <property type="nucleotide sequence ID" value="NZ_BMZE01000002.1"/>
</dbReference>
<keyword evidence="3" id="KW-0238">DNA-binding</keyword>
<feature type="transmembrane region" description="Helical" evidence="1">
    <location>
        <begin position="83"/>
        <end position="106"/>
    </location>
</feature>
<dbReference type="PROSITE" id="PS50930">
    <property type="entry name" value="HTH_LYTTR"/>
    <property type="match status" value="1"/>
</dbReference>
<dbReference type="InterPro" id="IPR007492">
    <property type="entry name" value="LytTR_DNA-bd_dom"/>
</dbReference>
<keyword evidence="1" id="KW-0812">Transmembrane</keyword>
<feature type="transmembrane region" description="Helical" evidence="1">
    <location>
        <begin position="51"/>
        <end position="71"/>
    </location>
</feature>
<keyword evidence="1" id="KW-1133">Transmembrane helix</keyword>
<dbReference type="AlphaFoldDB" id="A0A918S590"/>
<protein>
    <submittedName>
        <fullName evidence="3">LytTr DNA-binding domain protein</fullName>
    </submittedName>
</protein>
<reference evidence="3" key="2">
    <citation type="submission" date="2020-09" db="EMBL/GenBank/DDBJ databases">
        <authorList>
            <person name="Sun Q."/>
            <person name="Kim S."/>
        </authorList>
    </citation>
    <scope>NUCLEOTIDE SEQUENCE</scope>
    <source>
        <strain evidence="3">KCTC 32437</strain>
    </source>
</reference>
<proteinExistence type="predicted"/>
<keyword evidence="1" id="KW-0472">Membrane</keyword>
<evidence type="ECO:0000259" key="2">
    <source>
        <dbReference type="PROSITE" id="PS50930"/>
    </source>
</evidence>
<keyword evidence="4" id="KW-1185">Reference proteome</keyword>
<gene>
    <name evidence="3" type="ORF">GCM10007989_15630</name>
</gene>
<sequence>MNDTPWQLTVRELHAEARNPRVWAVMAIACLLIGAIGPFDTFTLPLPMRVGYWSMIVVSTYALATAVATYVTIRLEPLLPTTLAYALAGAIAGLPVAFLVMAINAVMFEHTAIDPVLLLVYCPLVALCISVLSSFLPHATAPRPTTGQPQAVAQDPPILVRLPLQQRGRLLALSVSDHYVDVITDRGHALVLMRLSDAIGETRGVEGLQVHRSHWVAVAAVKRARRSSGRQILELEDGREIPVSRTYLQAARAKGLLG</sequence>
<accession>A0A918S590</accession>
<organism evidence="3 4">
    <name type="scientific">Devosia pacifica</name>
    <dbReference type="NCBI Taxonomy" id="1335967"/>
    <lineage>
        <taxon>Bacteria</taxon>
        <taxon>Pseudomonadati</taxon>
        <taxon>Pseudomonadota</taxon>
        <taxon>Alphaproteobacteria</taxon>
        <taxon>Hyphomicrobiales</taxon>
        <taxon>Devosiaceae</taxon>
        <taxon>Devosia</taxon>
    </lineage>
</organism>
<name>A0A918S590_9HYPH</name>
<evidence type="ECO:0000313" key="3">
    <source>
        <dbReference type="EMBL" id="GHA21255.1"/>
    </source>
</evidence>
<feature type="transmembrane region" description="Helical" evidence="1">
    <location>
        <begin position="21"/>
        <end position="39"/>
    </location>
</feature>
<evidence type="ECO:0000256" key="1">
    <source>
        <dbReference type="SAM" id="Phobius"/>
    </source>
</evidence>
<dbReference type="SMART" id="SM00850">
    <property type="entry name" value="LytTR"/>
    <property type="match status" value="1"/>
</dbReference>
<comment type="caution">
    <text evidence="3">The sequence shown here is derived from an EMBL/GenBank/DDBJ whole genome shotgun (WGS) entry which is preliminary data.</text>
</comment>
<feature type="domain" description="HTH LytTR-type" evidence="2">
    <location>
        <begin position="161"/>
        <end position="257"/>
    </location>
</feature>
<dbReference type="Gene3D" id="2.40.50.1020">
    <property type="entry name" value="LytTr DNA-binding domain"/>
    <property type="match status" value="1"/>
</dbReference>
<feature type="transmembrane region" description="Helical" evidence="1">
    <location>
        <begin position="118"/>
        <end position="136"/>
    </location>
</feature>
<evidence type="ECO:0000313" key="4">
    <source>
        <dbReference type="Proteomes" id="UP000646579"/>
    </source>
</evidence>
<dbReference type="EMBL" id="BMZE01000002">
    <property type="protein sequence ID" value="GHA21255.1"/>
    <property type="molecule type" value="Genomic_DNA"/>
</dbReference>